<proteinExistence type="predicted"/>
<feature type="domain" description="DUF8175" evidence="3">
    <location>
        <begin position="95"/>
        <end position="275"/>
    </location>
</feature>
<dbReference type="KEGG" id="rhs:A3Q41_05043"/>
<keyword evidence="2" id="KW-1133">Transmembrane helix</keyword>
<organism evidence="4 5">
    <name type="scientific">Rhodococcoides fascians</name>
    <name type="common">Rhodococcus fascians</name>
    <dbReference type="NCBI Taxonomy" id="1828"/>
    <lineage>
        <taxon>Bacteria</taxon>
        <taxon>Bacillati</taxon>
        <taxon>Actinomycetota</taxon>
        <taxon>Actinomycetes</taxon>
        <taxon>Mycobacteriales</taxon>
        <taxon>Nocardiaceae</taxon>
        <taxon>Rhodococcoides</taxon>
    </lineage>
</organism>
<gene>
    <name evidence="4" type="ORF">A3Q41_05043</name>
</gene>
<feature type="transmembrane region" description="Helical" evidence="2">
    <location>
        <begin position="27"/>
        <end position="50"/>
    </location>
</feature>
<evidence type="ECO:0000259" key="3">
    <source>
        <dbReference type="Pfam" id="PF26526"/>
    </source>
</evidence>
<reference evidence="5" key="2">
    <citation type="submission" date="2016-04" db="EMBL/GenBank/DDBJ databases">
        <title>Complete Genome and Plasmid Sequences for Rhodococcus fascians D188 and Draft Sequences for Rhodococcus spp. Isolates PBTS 1 and PBTS 2.</title>
        <authorList>
            <person name="Stamer R."/>
            <person name="Vereecke D."/>
            <person name="Zhang Y."/>
            <person name="Schilkey F."/>
            <person name="Devitt N."/>
            <person name="Randall J."/>
        </authorList>
    </citation>
    <scope>NUCLEOTIDE SEQUENCE [LARGE SCALE GENOMIC DNA]</scope>
    <source>
        <strain evidence="5">PBTS2</strain>
        <plasmid evidence="5">unnamed1</plasmid>
    </source>
</reference>
<geneLocation type="plasmid" evidence="4 5">
    <name>unnamed1</name>
</geneLocation>
<dbReference type="EMBL" id="CP015221">
    <property type="protein sequence ID" value="AMY26298.1"/>
    <property type="molecule type" value="Genomic_DNA"/>
</dbReference>
<reference evidence="4 5" key="1">
    <citation type="journal article" date="2016" name="Genome Announc.">
        <title>Complete Genome and Plasmid Sequences for Rhodococcus fascians D188 and Draft Sequences for Rhodococcus Isolates PBTS 1 and PBTS 2.</title>
        <authorList>
            <person name="Stamler R.A."/>
            <person name="Vereecke D."/>
            <person name="Zhang Y."/>
            <person name="Schilkey F."/>
            <person name="Devitt N."/>
            <person name="Randall J.J."/>
        </authorList>
    </citation>
    <scope>NUCLEOTIDE SEQUENCE [LARGE SCALE GENOMIC DNA]</scope>
    <source>
        <strain evidence="4 5">PBTS2</strain>
        <plasmid evidence="4">unnamed1</plasmid>
    </source>
</reference>
<evidence type="ECO:0000313" key="5">
    <source>
        <dbReference type="Proteomes" id="UP000076038"/>
    </source>
</evidence>
<dbReference type="InterPro" id="IPR058488">
    <property type="entry name" value="DUF8175"/>
</dbReference>
<keyword evidence="4" id="KW-0614">Plasmid</keyword>
<dbReference type="Pfam" id="PF26526">
    <property type="entry name" value="DUF8175"/>
    <property type="match status" value="1"/>
</dbReference>
<accession>A0A143QTV9</accession>
<name>A0A143QTV9_RHOFA</name>
<keyword evidence="5" id="KW-1185">Reference proteome</keyword>
<dbReference type="OrthoDB" id="4428031at2"/>
<keyword evidence="2" id="KW-0472">Membrane</keyword>
<dbReference type="AlphaFoldDB" id="A0A143QTV9"/>
<sequence length="293" mass="31181">MTEPHYDENPTPATEPTEPEGKRIGTVGWIGVGMVVVIMLAGLAVSLVVLSRDQDTPLVPLDDGGTAAQVTPQDTAGLFEPDPEFDSLDRVVYVPKDPNGVVLEQKTPPAGRTPETAPEGVMLQRVHGNMVLPFSTSDGPTAIDSSGVATGFSHTPQGAALAAAHYIAYFTGGNDRIDMIAASGRADDPTGTIAEAKRYNATGVLGSVADGSAYVALPSLKLNYTDALTRVSFGYTATLKDGSTQYRRVFSDFIWREDRGWVIQVRPLNSPQGSTVGGTADQTPFEPGWLTWW</sequence>
<dbReference type="PATRIC" id="fig|1653479.3.peg.5114"/>
<dbReference type="RefSeq" id="WP_063217010.1">
    <property type="nucleotide sequence ID" value="NZ_CP015221.1"/>
</dbReference>
<protein>
    <recommendedName>
        <fullName evidence="3">DUF8175 domain-containing protein</fullName>
    </recommendedName>
</protein>
<feature type="region of interest" description="Disordered" evidence="1">
    <location>
        <begin position="1"/>
        <end position="23"/>
    </location>
</feature>
<dbReference type="Proteomes" id="UP000076038">
    <property type="component" value="Plasmid unnamed1"/>
</dbReference>
<evidence type="ECO:0000313" key="4">
    <source>
        <dbReference type="EMBL" id="AMY26298.1"/>
    </source>
</evidence>
<evidence type="ECO:0000256" key="1">
    <source>
        <dbReference type="SAM" id="MobiDB-lite"/>
    </source>
</evidence>
<keyword evidence="2" id="KW-0812">Transmembrane</keyword>
<evidence type="ECO:0000256" key="2">
    <source>
        <dbReference type="SAM" id="Phobius"/>
    </source>
</evidence>